<keyword evidence="11 13" id="KW-0472">Membrane</keyword>
<dbReference type="SMART" id="SM00388">
    <property type="entry name" value="HisKA"/>
    <property type="match status" value="1"/>
</dbReference>
<comment type="subcellular location">
    <subcellularLocation>
        <location evidence="2">Membrane</location>
    </subcellularLocation>
</comment>
<dbReference type="SMART" id="SM00448">
    <property type="entry name" value="REC"/>
    <property type="match status" value="1"/>
</dbReference>
<dbReference type="FunFam" id="1.10.287.130:FF:000004">
    <property type="entry name" value="Ethylene receptor 1"/>
    <property type="match status" value="1"/>
</dbReference>
<dbReference type="InterPro" id="IPR011006">
    <property type="entry name" value="CheY-like_superfamily"/>
</dbReference>
<evidence type="ECO:0000313" key="17">
    <source>
        <dbReference type="Proteomes" id="UP000276587"/>
    </source>
</evidence>
<comment type="catalytic activity">
    <reaction evidence="1">
        <text>ATP + protein L-histidine = ADP + protein N-phospho-L-histidine.</text>
        <dbReference type="EC" id="2.7.13.3"/>
    </reaction>
</comment>
<proteinExistence type="predicted"/>
<evidence type="ECO:0000256" key="10">
    <source>
        <dbReference type="ARBA" id="ARBA00022989"/>
    </source>
</evidence>
<dbReference type="InterPro" id="IPR004358">
    <property type="entry name" value="Sig_transdc_His_kin-like_C"/>
</dbReference>
<accession>A0A3M4AES1</accession>
<dbReference type="Gene3D" id="3.30.565.10">
    <property type="entry name" value="Histidine kinase-like ATPase, C-terminal domain"/>
    <property type="match status" value="1"/>
</dbReference>
<evidence type="ECO:0000259" key="14">
    <source>
        <dbReference type="PROSITE" id="PS50109"/>
    </source>
</evidence>
<evidence type="ECO:0000256" key="4">
    <source>
        <dbReference type="ARBA" id="ARBA00022553"/>
    </source>
</evidence>
<dbReference type="SUPFAM" id="SSF55874">
    <property type="entry name" value="ATPase domain of HSP90 chaperone/DNA topoisomerase II/histidine kinase"/>
    <property type="match status" value="1"/>
</dbReference>
<keyword evidence="17" id="KW-1185">Reference proteome</keyword>
<dbReference type="PANTHER" id="PTHR45339:SF6">
    <property type="entry name" value="SENSORY HISTIDINE PROTEIN KINASE"/>
    <property type="match status" value="1"/>
</dbReference>
<feature type="transmembrane region" description="Helical" evidence="13">
    <location>
        <begin position="298"/>
        <end position="320"/>
    </location>
</feature>
<dbReference type="Gene3D" id="1.10.287.130">
    <property type="match status" value="1"/>
</dbReference>
<dbReference type="SMART" id="SM00387">
    <property type="entry name" value="HATPase_c"/>
    <property type="match status" value="1"/>
</dbReference>
<dbReference type="PROSITE" id="PS50109">
    <property type="entry name" value="HIS_KIN"/>
    <property type="match status" value="1"/>
</dbReference>
<evidence type="ECO:0000256" key="3">
    <source>
        <dbReference type="ARBA" id="ARBA00012438"/>
    </source>
</evidence>
<dbReference type="EMBL" id="RBQF01000271">
    <property type="protein sequence ID" value="RMP05388.1"/>
    <property type="molecule type" value="Genomic_DNA"/>
</dbReference>
<dbReference type="PROSITE" id="PS50110">
    <property type="entry name" value="RESPONSE_REGULATORY"/>
    <property type="match status" value="1"/>
</dbReference>
<evidence type="ECO:0000259" key="15">
    <source>
        <dbReference type="PROSITE" id="PS50110"/>
    </source>
</evidence>
<feature type="modified residue" description="4-aspartylphosphate" evidence="12">
    <location>
        <position position="825"/>
    </location>
</feature>
<reference evidence="16 17" key="1">
    <citation type="submission" date="2018-08" db="EMBL/GenBank/DDBJ databases">
        <title>Recombination of ecologically and evolutionarily significant loci maintains genetic cohesion in the Pseudomonas syringae species complex.</title>
        <authorList>
            <person name="Dillon M."/>
            <person name="Thakur S."/>
            <person name="Almeida R.N.D."/>
            <person name="Weir B.S."/>
            <person name="Guttman D.S."/>
        </authorList>
    </citation>
    <scope>NUCLEOTIDE SEQUENCE [LARGE SCALE GENOMIC DNA]</scope>
    <source>
        <strain evidence="16 17">ICMP 3555</strain>
    </source>
</reference>
<evidence type="ECO:0000256" key="6">
    <source>
        <dbReference type="ARBA" id="ARBA00022692"/>
    </source>
</evidence>
<protein>
    <recommendedName>
        <fullName evidence="3">histidine kinase</fullName>
        <ecNumber evidence="3">2.7.13.3</ecNumber>
    </recommendedName>
</protein>
<evidence type="ECO:0000313" key="16">
    <source>
        <dbReference type="EMBL" id="RMP05388.1"/>
    </source>
</evidence>
<evidence type="ECO:0000256" key="1">
    <source>
        <dbReference type="ARBA" id="ARBA00000085"/>
    </source>
</evidence>
<evidence type="ECO:0000256" key="12">
    <source>
        <dbReference type="PROSITE-ProRule" id="PRU00169"/>
    </source>
</evidence>
<dbReference type="CDD" id="cd00082">
    <property type="entry name" value="HisKA"/>
    <property type="match status" value="1"/>
</dbReference>
<gene>
    <name evidence="16" type="ORF">ALQ29_05472</name>
</gene>
<dbReference type="GO" id="GO:0000155">
    <property type="term" value="F:phosphorelay sensor kinase activity"/>
    <property type="evidence" value="ECO:0007669"/>
    <property type="project" value="InterPro"/>
</dbReference>
<keyword evidence="8" id="KW-0418">Kinase</keyword>
<evidence type="ECO:0000256" key="13">
    <source>
        <dbReference type="SAM" id="Phobius"/>
    </source>
</evidence>
<comment type="caution">
    <text evidence="16">The sequence shown here is derived from an EMBL/GenBank/DDBJ whole genome shotgun (WGS) entry which is preliminary data.</text>
</comment>
<keyword evidence="9" id="KW-0067">ATP-binding</keyword>
<evidence type="ECO:0000256" key="2">
    <source>
        <dbReference type="ARBA" id="ARBA00004370"/>
    </source>
</evidence>
<dbReference type="Proteomes" id="UP000276587">
    <property type="component" value="Unassembled WGS sequence"/>
</dbReference>
<dbReference type="InterPro" id="IPR003594">
    <property type="entry name" value="HATPase_dom"/>
</dbReference>
<dbReference type="CDD" id="cd16922">
    <property type="entry name" value="HATPase_EvgS-ArcB-TorS-like"/>
    <property type="match status" value="1"/>
</dbReference>
<dbReference type="CDD" id="cd17546">
    <property type="entry name" value="REC_hyHK_CKI1_RcsC-like"/>
    <property type="match status" value="1"/>
</dbReference>
<keyword evidence="10 13" id="KW-1133">Transmembrane helix</keyword>
<keyword evidence="6 13" id="KW-0812">Transmembrane</keyword>
<dbReference type="InterPro" id="IPR005467">
    <property type="entry name" value="His_kinase_dom"/>
</dbReference>
<name>A0A3M4AES1_PSEMA</name>
<dbReference type="InterPro" id="IPR001789">
    <property type="entry name" value="Sig_transdc_resp-reg_receiver"/>
</dbReference>
<dbReference type="GO" id="GO:0016020">
    <property type="term" value="C:membrane"/>
    <property type="evidence" value="ECO:0007669"/>
    <property type="project" value="UniProtKB-SubCell"/>
</dbReference>
<dbReference type="InterPro" id="IPR003661">
    <property type="entry name" value="HisK_dim/P_dom"/>
</dbReference>
<sequence>MPVFHVACPRRSGRTGACRGSRPVAARNHYGLRAASGQPGTGSNRWFGGARATAVPGGQVLHRPAQERHSIESPRLFLWQVLAKDGVLAALRQTARGCVKKRFMPGRPERVDVQLCLPGEGKREVVQHSMDIKFAHRLSYKQARLTVLVGFVLGTLLSLIQIGIDYASEDASINREIRSLIEISHNPASRIAYNIDAELAQELTLGLLHSPAIIHAQLIDNNGVVLADVDRPHKESTYRPISDFLFGANRRFEDRLFLSHMPNESLGVLRLDVDTYAFGSRFLHRAEITLLNGFARSLLLTGILLALFYVMLTQPLVRIIRELSHRRQARLDCPPGHEHDEIGVLVNVANQQFENMETEIQQRRHAEDRLTEYLGQLEDIVSARTLELKASNQQLSQSNAELEAAKMHALGMAQARAAFLANMSHEIRTPLNGLLGMIALSLDSPLNAEQRQQLSIAHDSGKVLVELLNDILDLSKFDAGQLELERIPFDLGSLVEDTANLLSQNAAPSVELTCLIDPQFPAQVLGDPTRVRQIVSNLLSNALKFTRFGRVDVRLSALEGRVRIEVCDTGIGIAQEAQVKIFQPFTQAGAGITRQFGGTGLGLALTHNLCEAMKGRLSISSEVGFGSQFCADLPLPIHLPAVQPTPLKGEVIAITSAGSGLTELLTTLLPHWGLTPRCYPRDEDVSGQTPDLLITDCPECLFRLRPSISAPILLVTAYGNFMPGEEVAALAPLQQQARPLSRNALYQILQRNLRSDNPLIIDPIQMEAAPLAHRARILLVEDNAVNQLVAKGMLSKLGCEVIVAAHGGEALKFLEDQRFDMVLMDCNMPVMDGYEASRQIRRSGRWPDLPIVALTANALSEERERCRAAGMNDYLAKPFRREELSGLLELWVPKTTSL</sequence>
<dbReference type="Gene3D" id="3.40.50.2300">
    <property type="match status" value="1"/>
</dbReference>
<dbReference type="AlphaFoldDB" id="A0A3M4AES1"/>
<evidence type="ECO:0000256" key="11">
    <source>
        <dbReference type="ARBA" id="ARBA00023136"/>
    </source>
</evidence>
<dbReference type="EC" id="2.7.13.3" evidence="3"/>
<feature type="domain" description="Histidine kinase" evidence="14">
    <location>
        <begin position="422"/>
        <end position="637"/>
    </location>
</feature>
<keyword evidence="5" id="KW-0808">Transferase</keyword>
<dbReference type="FunFam" id="3.30.565.10:FF:000078">
    <property type="entry name" value="Two-component sensor histidine kinase"/>
    <property type="match status" value="1"/>
</dbReference>
<dbReference type="PANTHER" id="PTHR45339">
    <property type="entry name" value="HYBRID SIGNAL TRANSDUCTION HISTIDINE KINASE J"/>
    <property type="match status" value="1"/>
</dbReference>
<dbReference type="InterPro" id="IPR036890">
    <property type="entry name" value="HATPase_C_sf"/>
</dbReference>
<organism evidence="16 17">
    <name type="scientific">Pseudomonas marginalis pv. marginalis</name>
    <dbReference type="NCBI Taxonomy" id="97473"/>
    <lineage>
        <taxon>Bacteria</taxon>
        <taxon>Pseudomonadati</taxon>
        <taxon>Pseudomonadota</taxon>
        <taxon>Gammaproteobacteria</taxon>
        <taxon>Pseudomonadales</taxon>
        <taxon>Pseudomonadaceae</taxon>
        <taxon>Pseudomonas</taxon>
    </lineage>
</organism>
<dbReference type="Pfam" id="PF02518">
    <property type="entry name" value="HATPase_c"/>
    <property type="match status" value="1"/>
</dbReference>
<feature type="transmembrane region" description="Helical" evidence="13">
    <location>
        <begin position="145"/>
        <end position="164"/>
    </location>
</feature>
<evidence type="ECO:0000256" key="8">
    <source>
        <dbReference type="ARBA" id="ARBA00022777"/>
    </source>
</evidence>
<dbReference type="SUPFAM" id="SSF47384">
    <property type="entry name" value="Homodimeric domain of signal transducing histidine kinase"/>
    <property type="match status" value="1"/>
</dbReference>
<evidence type="ECO:0000256" key="7">
    <source>
        <dbReference type="ARBA" id="ARBA00022741"/>
    </source>
</evidence>
<evidence type="ECO:0000256" key="9">
    <source>
        <dbReference type="ARBA" id="ARBA00022840"/>
    </source>
</evidence>
<dbReference type="Pfam" id="PF00072">
    <property type="entry name" value="Response_reg"/>
    <property type="match status" value="1"/>
</dbReference>
<dbReference type="InterPro" id="IPR036097">
    <property type="entry name" value="HisK_dim/P_sf"/>
</dbReference>
<dbReference type="PRINTS" id="PR00344">
    <property type="entry name" value="BCTRLSENSOR"/>
</dbReference>
<dbReference type="GO" id="GO:0005524">
    <property type="term" value="F:ATP binding"/>
    <property type="evidence" value="ECO:0007669"/>
    <property type="project" value="UniProtKB-KW"/>
</dbReference>
<evidence type="ECO:0000256" key="5">
    <source>
        <dbReference type="ARBA" id="ARBA00022679"/>
    </source>
</evidence>
<keyword evidence="7" id="KW-0547">Nucleotide-binding</keyword>
<dbReference type="Pfam" id="PF00512">
    <property type="entry name" value="HisKA"/>
    <property type="match status" value="1"/>
</dbReference>
<feature type="domain" description="Response regulatory" evidence="15">
    <location>
        <begin position="776"/>
        <end position="892"/>
    </location>
</feature>
<dbReference type="SUPFAM" id="SSF52172">
    <property type="entry name" value="CheY-like"/>
    <property type="match status" value="1"/>
</dbReference>
<keyword evidence="4 12" id="KW-0597">Phosphoprotein</keyword>